<evidence type="ECO:0000256" key="3">
    <source>
        <dbReference type="SAM" id="MobiDB-lite"/>
    </source>
</evidence>
<dbReference type="PROSITE" id="PS51155">
    <property type="entry name" value="CHIT_BIND_RR_2"/>
    <property type="match status" value="1"/>
</dbReference>
<dbReference type="GO" id="GO:0008010">
    <property type="term" value="F:structural constituent of chitin-based larval cuticle"/>
    <property type="evidence" value="ECO:0007669"/>
    <property type="project" value="TreeGrafter"/>
</dbReference>
<accession>A0AAW0TQ25</accession>
<feature type="region of interest" description="Disordered" evidence="3">
    <location>
        <begin position="66"/>
        <end position="85"/>
    </location>
</feature>
<dbReference type="EMBL" id="JARAKH010000028">
    <property type="protein sequence ID" value="KAK8389273.1"/>
    <property type="molecule type" value="Genomic_DNA"/>
</dbReference>
<dbReference type="PANTHER" id="PTHR10380">
    <property type="entry name" value="CUTICLE PROTEIN"/>
    <property type="match status" value="1"/>
</dbReference>
<dbReference type="GO" id="GO:0062129">
    <property type="term" value="C:chitin-based extracellular matrix"/>
    <property type="evidence" value="ECO:0007669"/>
    <property type="project" value="TreeGrafter"/>
</dbReference>
<dbReference type="AlphaFoldDB" id="A0AAW0TQ25"/>
<evidence type="ECO:0000313" key="4">
    <source>
        <dbReference type="EMBL" id="KAK8389273.1"/>
    </source>
</evidence>
<dbReference type="InterPro" id="IPR031311">
    <property type="entry name" value="CHIT_BIND_RR_consensus"/>
</dbReference>
<evidence type="ECO:0000256" key="2">
    <source>
        <dbReference type="PROSITE-ProRule" id="PRU00497"/>
    </source>
</evidence>
<dbReference type="PROSITE" id="PS00233">
    <property type="entry name" value="CHIT_BIND_RR_1"/>
    <property type="match status" value="1"/>
</dbReference>
<reference evidence="4 5" key="1">
    <citation type="submission" date="2023-03" db="EMBL/GenBank/DDBJ databases">
        <title>High-quality genome of Scylla paramamosain provides insights in environmental adaptation.</title>
        <authorList>
            <person name="Zhang L."/>
        </authorList>
    </citation>
    <scope>NUCLEOTIDE SEQUENCE [LARGE SCALE GENOMIC DNA]</scope>
    <source>
        <strain evidence="4">LZ_2023a</strain>
        <tissue evidence="4">Muscle</tissue>
    </source>
</reference>
<dbReference type="InterPro" id="IPR000618">
    <property type="entry name" value="Insect_cuticle"/>
</dbReference>
<protein>
    <submittedName>
        <fullName evidence="4">Uncharacterized protein</fullName>
    </submittedName>
</protein>
<feature type="compositionally biased region" description="Polar residues" evidence="3">
    <location>
        <begin position="67"/>
        <end position="85"/>
    </location>
</feature>
<feature type="compositionally biased region" description="Basic residues" evidence="3">
    <location>
        <begin position="1"/>
        <end position="16"/>
    </location>
</feature>
<evidence type="ECO:0000313" key="5">
    <source>
        <dbReference type="Proteomes" id="UP001487740"/>
    </source>
</evidence>
<dbReference type="PANTHER" id="PTHR10380:SF173">
    <property type="entry name" value="CUTICULAR PROTEIN 47EF, ISOFORM C-RELATED"/>
    <property type="match status" value="1"/>
</dbReference>
<dbReference type="Pfam" id="PF00379">
    <property type="entry name" value="Chitin_bind_4"/>
    <property type="match status" value="1"/>
</dbReference>
<name>A0AAW0TQ25_SCYPA</name>
<dbReference type="InterPro" id="IPR050468">
    <property type="entry name" value="Cuticle_Struct_Prot"/>
</dbReference>
<keyword evidence="1 2" id="KW-0193">Cuticle</keyword>
<organism evidence="4 5">
    <name type="scientific">Scylla paramamosain</name>
    <name type="common">Mud crab</name>
    <dbReference type="NCBI Taxonomy" id="85552"/>
    <lineage>
        <taxon>Eukaryota</taxon>
        <taxon>Metazoa</taxon>
        <taxon>Ecdysozoa</taxon>
        <taxon>Arthropoda</taxon>
        <taxon>Crustacea</taxon>
        <taxon>Multicrustacea</taxon>
        <taxon>Malacostraca</taxon>
        <taxon>Eumalacostraca</taxon>
        <taxon>Eucarida</taxon>
        <taxon>Decapoda</taxon>
        <taxon>Pleocyemata</taxon>
        <taxon>Brachyura</taxon>
        <taxon>Eubrachyura</taxon>
        <taxon>Portunoidea</taxon>
        <taxon>Portunidae</taxon>
        <taxon>Portuninae</taxon>
        <taxon>Scylla</taxon>
    </lineage>
</organism>
<comment type="caution">
    <text evidence="4">The sequence shown here is derived from an EMBL/GenBank/DDBJ whole genome shotgun (WGS) entry which is preliminary data.</text>
</comment>
<sequence length="225" mass="24514">MSTPRRGARDRRKSRRPTPTEGGTAGETGDYERHFNHGGSSSTWPPAPEGKDLETFMSYHDVAAKTRPTTPAGNSVHHNNQELHGSNSRRLFMQVVLATLAVVAAAAPDYSSREVVPILKDERQQDEYGRYNVDVETGNGIVLAQSGSPEGPEGSVIKAGQYSYTAPDGTPVVVKFVADEGGYQPQSDLLPVAPAFPHPIPEFVLEQIAKAAEEDRNRSPEDRYD</sequence>
<gene>
    <name evidence="4" type="ORF">O3P69_020902</name>
</gene>
<dbReference type="Proteomes" id="UP001487740">
    <property type="component" value="Unassembled WGS sequence"/>
</dbReference>
<proteinExistence type="predicted"/>
<feature type="region of interest" description="Disordered" evidence="3">
    <location>
        <begin position="1"/>
        <end position="52"/>
    </location>
</feature>
<keyword evidence="5" id="KW-1185">Reference proteome</keyword>
<evidence type="ECO:0000256" key="1">
    <source>
        <dbReference type="ARBA" id="ARBA00022460"/>
    </source>
</evidence>